<feature type="coiled-coil region" evidence="2">
    <location>
        <begin position="110"/>
        <end position="145"/>
    </location>
</feature>
<accession>A0A418DJE3</accession>
<dbReference type="PANTHER" id="PTHR15157">
    <property type="entry name" value="UV RADIATION RESISTANCE-ASSOCIATED GENE PROTEIN"/>
    <property type="match status" value="1"/>
</dbReference>
<dbReference type="GO" id="GO:0000323">
    <property type="term" value="C:lytic vacuole"/>
    <property type="evidence" value="ECO:0007669"/>
    <property type="project" value="TreeGrafter"/>
</dbReference>
<evidence type="ECO:0000256" key="1">
    <source>
        <dbReference type="ARBA" id="ARBA00023054"/>
    </source>
</evidence>
<reference evidence="3 4" key="1">
    <citation type="submission" date="2018-08" db="EMBL/GenBank/DDBJ databases">
        <title>Aphanomyces genome sequencing and annotation.</title>
        <authorList>
            <person name="Minardi D."/>
            <person name="Oidtmann B."/>
            <person name="Van Der Giezen M."/>
            <person name="Studholme D.J."/>
        </authorList>
    </citation>
    <scope>NUCLEOTIDE SEQUENCE [LARGE SCALE GENOMIC DNA]</scope>
    <source>
        <strain evidence="3 4">FDL457</strain>
    </source>
</reference>
<evidence type="ECO:0000256" key="2">
    <source>
        <dbReference type="SAM" id="Coils"/>
    </source>
</evidence>
<comment type="caution">
    <text evidence="3">The sequence shown here is derived from an EMBL/GenBank/DDBJ whole genome shotgun (WGS) entry which is preliminary data.</text>
</comment>
<dbReference type="GO" id="GO:0000149">
    <property type="term" value="F:SNARE binding"/>
    <property type="evidence" value="ECO:0007669"/>
    <property type="project" value="TreeGrafter"/>
</dbReference>
<protein>
    <submittedName>
        <fullName evidence="3">Uncharacterized protein</fullName>
    </submittedName>
</protein>
<dbReference type="AlphaFoldDB" id="A0A418DJE3"/>
<sequence length="508" mass="57875">MTFNNLLFCAGKDEELLSTALGYIAHFVFLVAKYLNVNLRYAIVHLSSRSYMRDDVNDPHGEYPLYKRGVDKDRFDKAFLFLRKDVEQRLLEQAKASMVEQCALEVEATKTLLNERLRKEQRRHAKALEEREKRAEEFCTNLQAKYEDLMGVHDVTWQNQLHAMQQSMHTLLRTHISLEDHELILTQKTAALNDAHAKAVQLLQTTFDRSMVEAQHVHERTAEAAHHAAVVPLHATIAELQAKYEQAQAALDDLTTQLAKTRERYQSEVLRRTKVEAKMHESCRHLLSMRNQLKKASGGIAEWKAQTKDWQRQASQGQADCTALKLTLVTAEATHGSTVKCLEQDIRYLEQALAKETSLRVSVEDQLAVATAAVTTCASSKGQVEARELMANQRLEQLQVNWDADVARRTLAAADEQDKLKLANECIDKLRGTVMDLQRDSQDLRRQLDVAVACKDQVEGAWNVRLRDIEKKLQASDEVNKALRKENAALKQELRIEQQLFKGSTALK</sequence>
<dbReference type="PANTHER" id="PTHR15157:SF5">
    <property type="entry name" value="UV RADIATION RESISTANCE-ASSOCIATED GENE PROTEIN"/>
    <property type="match status" value="1"/>
</dbReference>
<dbReference type="VEuPathDB" id="FungiDB:H257_17555"/>
<dbReference type="GO" id="GO:0005768">
    <property type="term" value="C:endosome"/>
    <property type="evidence" value="ECO:0007669"/>
    <property type="project" value="TreeGrafter"/>
</dbReference>
<proteinExistence type="predicted"/>
<name>A0A418DJE3_APHAT</name>
<keyword evidence="1 2" id="KW-0175">Coiled coil</keyword>
<evidence type="ECO:0000313" key="3">
    <source>
        <dbReference type="EMBL" id="RHY95426.1"/>
    </source>
</evidence>
<dbReference type="Proteomes" id="UP000286510">
    <property type="component" value="Unassembled WGS sequence"/>
</dbReference>
<dbReference type="EMBL" id="QUTF01020791">
    <property type="protein sequence ID" value="RHY95426.1"/>
    <property type="molecule type" value="Genomic_DNA"/>
</dbReference>
<evidence type="ECO:0000313" key="4">
    <source>
        <dbReference type="Proteomes" id="UP000286510"/>
    </source>
</evidence>
<organism evidence="3 4">
    <name type="scientific">Aphanomyces astaci</name>
    <name type="common">Crayfish plague agent</name>
    <dbReference type="NCBI Taxonomy" id="112090"/>
    <lineage>
        <taxon>Eukaryota</taxon>
        <taxon>Sar</taxon>
        <taxon>Stramenopiles</taxon>
        <taxon>Oomycota</taxon>
        <taxon>Saprolegniomycetes</taxon>
        <taxon>Saprolegniales</taxon>
        <taxon>Verrucalvaceae</taxon>
        <taxon>Aphanomyces</taxon>
    </lineage>
</organism>
<gene>
    <name evidence="3" type="ORF">DYB26_010624</name>
</gene>
<feature type="coiled-coil region" evidence="2">
    <location>
        <begin position="237"/>
        <end position="264"/>
    </location>
</feature>
<dbReference type="GO" id="GO:0035493">
    <property type="term" value="P:SNARE complex assembly"/>
    <property type="evidence" value="ECO:0007669"/>
    <property type="project" value="TreeGrafter"/>
</dbReference>
<feature type="coiled-coil region" evidence="2">
    <location>
        <begin position="427"/>
        <end position="500"/>
    </location>
</feature>